<dbReference type="InterPro" id="IPR050868">
    <property type="entry name" value="ELMO_domain-containing"/>
</dbReference>
<dbReference type="Pfam" id="PF04727">
    <property type="entry name" value="ELMO_CED12"/>
    <property type="match status" value="1"/>
</dbReference>
<dbReference type="AlphaFoldDB" id="A0A5N5XJ37"/>
<keyword evidence="3" id="KW-0729">SH3-binding</keyword>
<accession>A0A5N5XJ37</accession>
<dbReference type="Proteomes" id="UP000326565">
    <property type="component" value="Unassembled WGS sequence"/>
</dbReference>
<dbReference type="SUPFAM" id="SSF48371">
    <property type="entry name" value="ARM repeat"/>
    <property type="match status" value="1"/>
</dbReference>
<reference evidence="7 8" key="1">
    <citation type="submission" date="2019-04" db="EMBL/GenBank/DDBJ databases">
        <title>Friends and foes A comparative genomics study of 23 Aspergillus species from section Flavi.</title>
        <authorList>
            <consortium name="DOE Joint Genome Institute"/>
            <person name="Kjaerbolling I."/>
            <person name="Vesth T."/>
            <person name="Frisvad J.C."/>
            <person name="Nybo J.L."/>
            <person name="Theobald S."/>
            <person name="Kildgaard S."/>
            <person name="Isbrandt T."/>
            <person name="Kuo A."/>
            <person name="Sato A."/>
            <person name="Lyhne E.K."/>
            <person name="Kogle M.E."/>
            <person name="Wiebenga A."/>
            <person name="Kun R.S."/>
            <person name="Lubbers R.J."/>
            <person name="Makela M.R."/>
            <person name="Barry K."/>
            <person name="Chovatia M."/>
            <person name="Clum A."/>
            <person name="Daum C."/>
            <person name="Haridas S."/>
            <person name="He G."/>
            <person name="LaButti K."/>
            <person name="Lipzen A."/>
            <person name="Mondo S."/>
            <person name="Riley R."/>
            <person name="Salamov A."/>
            <person name="Simmons B.A."/>
            <person name="Magnuson J.K."/>
            <person name="Henrissat B."/>
            <person name="Mortensen U.H."/>
            <person name="Larsen T.O."/>
            <person name="Devries R.P."/>
            <person name="Grigoriev I.V."/>
            <person name="Machida M."/>
            <person name="Baker S.E."/>
            <person name="Andersen M.R."/>
        </authorList>
    </citation>
    <scope>NUCLEOTIDE SEQUENCE [LARGE SCALE GENOMIC DNA]</scope>
    <source>
        <strain evidence="7 8">CBS 151.66</strain>
    </source>
</reference>
<organism evidence="7 8">
    <name type="scientific">Aspergillus leporis</name>
    <dbReference type="NCBI Taxonomy" id="41062"/>
    <lineage>
        <taxon>Eukaryota</taxon>
        <taxon>Fungi</taxon>
        <taxon>Dikarya</taxon>
        <taxon>Ascomycota</taxon>
        <taxon>Pezizomycotina</taxon>
        <taxon>Eurotiomycetes</taxon>
        <taxon>Eurotiomycetidae</taxon>
        <taxon>Eurotiales</taxon>
        <taxon>Aspergillaceae</taxon>
        <taxon>Aspergillus</taxon>
        <taxon>Aspergillus subgen. Circumdati</taxon>
    </lineage>
</organism>
<feature type="domain" description="ELMO" evidence="6">
    <location>
        <begin position="239"/>
        <end position="420"/>
    </location>
</feature>
<dbReference type="GO" id="GO:0007015">
    <property type="term" value="P:actin filament organization"/>
    <property type="evidence" value="ECO:0007669"/>
    <property type="project" value="TreeGrafter"/>
</dbReference>
<dbReference type="GO" id="GO:0005886">
    <property type="term" value="C:plasma membrane"/>
    <property type="evidence" value="ECO:0007669"/>
    <property type="project" value="TreeGrafter"/>
</dbReference>
<proteinExistence type="predicted"/>
<feature type="compositionally biased region" description="Polar residues" evidence="5">
    <location>
        <begin position="604"/>
        <end position="613"/>
    </location>
</feature>
<evidence type="ECO:0000259" key="6">
    <source>
        <dbReference type="PROSITE" id="PS51335"/>
    </source>
</evidence>
<dbReference type="Gene3D" id="1.25.10.10">
    <property type="entry name" value="Leucine-rich Repeat Variant"/>
    <property type="match status" value="1"/>
</dbReference>
<evidence type="ECO:0000256" key="1">
    <source>
        <dbReference type="ARBA" id="ARBA00022703"/>
    </source>
</evidence>
<dbReference type="EMBL" id="ML732149">
    <property type="protein sequence ID" value="KAB8079644.1"/>
    <property type="molecule type" value="Genomic_DNA"/>
</dbReference>
<dbReference type="InterPro" id="IPR011993">
    <property type="entry name" value="PH-like_dom_sf"/>
</dbReference>
<dbReference type="PANTHER" id="PTHR12771:SF56">
    <property type="entry name" value="CED-12"/>
    <property type="match status" value="1"/>
</dbReference>
<dbReference type="Pfam" id="PF11841">
    <property type="entry name" value="ELMO_ARM"/>
    <property type="match status" value="1"/>
</dbReference>
<dbReference type="OrthoDB" id="28413at2759"/>
<keyword evidence="8" id="KW-1185">Reference proteome</keyword>
<keyword evidence="2" id="KW-0581">Phagocytosis</keyword>
<sequence>MENNISELVERLGSDEDAVRKMAVFKLQGSIGDPSFADIFIAEGGLIRLRYLSLHASGNTLAYSLTSLARLLEVDKGWEFVDQEVVERIVELIVTHPLVNILRGAMSILVSIVSHPRTGSRLSQNGAFGFRALKPAIAIYPQFLEMLVSRLSSADHALCANALQLINSLMRDSITNDSDLEWPRFIQRLQDLGVIRAVYALMQGSALQDHAHPLIEFQSLTKVLLRKWRDIALDLEKPEHRRALKGIHLASSGERTLEKGTEYSNEARCSKRHNPEKWRRLGFESESPTVQFQNMGFLGMMDLADYIRNYQEEFQKLLLEQSTKPAQQRCPIARASLSVTQILYEHFEVDKSDMEDAKGYLILESRGNLDKLFKPLLLHWTRLHVAGLHAFFRLWKVTGAEVEDYEKIVELVRILIESVVGGAPRTKDVQDVEDELADFEYTRLRELQMELLELTYEDVWGQHLRQVREELHHEALQFVKEQRIRCLLQGAWFPSDSSSKSDIVASGDSSWRFVQLSHNRRYLHFGIFGTTKKKRPEFDALPEKLDLSIVSSVVSNVSATSDDASSSTVKSVSHHGSNTKITIHGYAQSASSTESSVKSDGHTRSTSKATQRETALLSLRPQSPSIASEWLDGLLMLLNQQPITADTNKLINLVSDYGLKIRLLNVRFDDMVFAGEPPNVPSREGLDDDYYYDVFGGT</sequence>
<dbReference type="InterPro" id="IPR024574">
    <property type="entry name" value="ELMO_ARM"/>
</dbReference>
<comment type="function">
    <text evidence="4">Involved in cytoskeletal rearrangements required for phagocytosis of apoptotic cells and cell motility. Acts in association with DOCK1 and CRK. Was initially proposed to be required in complex with DOCK1 to activate Rac Rho small GTPases. May enhance the guanine nucleotide exchange factor (GEF) activity of DOCK1.</text>
</comment>
<gene>
    <name evidence="7" type="ORF">BDV29DRAFT_164121</name>
</gene>
<evidence type="ECO:0000256" key="4">
    <source>
        <dbReference type="ARBA" id="ARBA00024863"/>
    </source>
</evidence>
<dbReference type="InterPro" id="IPR001849">
    <property type="entry name" value="PH_domain"/>
</dbReference>
<evidence type="ECO:0000256" key="3">
    <source>
        <dbReference type="ARBA" id="ARBA00023036"/>
    </source>
</evidence>
<dbReference type="InterPro" id="IPR011989">
    <property type="entry name" value="ARM-like"/>
</dbReference>
<dbReference type="InterPro" id="IPR016024">
    <property type="entry name" value="ARM-type_fold"/>
</dbReference>
<dbReference type="PROSITE" id="PS51335">
    <property type="entry name" value="ELMO"/>
    <property type="match status" value="1"/>
</dbReference>
<evidence type="ECO:0000313" key="7">
    <source>
        <dbReference type="EMBL" id="KAB8079644.1"/>
    </source>
</evidence>
<dbReference type="InterPro" id="IPR006816">
    <property type="entry name" value="ELMO_dom"/>
</dbReference>
<dbReference type="GO" id="GO:0006915">
    <property type="term" value="P:apoptotic process"/>
    <property type="evidence" value="ECO:0007669"/>
    <property type="project" value="UniProtKB-KW"/>
</dbReference>
<dbReference type="Gene3D" id="2.30.29.30">
    <property type="entry name" value="Pleckstrin-homology domain (PH domain)/Phosphotyrosine-binding domain (PTB)"/>
    <property type="match status" value="1"/>
</dbReference>
<evidence type="ECO:0000256" key="5">
    <source>
        <dbReference type="SAM" id="MobiDB-lite"/>
    </source>
</evidence>
<dbReference type="PANTHER" id="PTHR12771">
    <property type="entry name" value="ENGULFMENT AND CELL MOTILITY"/>
    <property type="match status" value="1"/>
</dbReference>
<dbReference type="GO" id="GO:0017124">
    <property type="term" value="F:SH3 domain binding"/>
    <property type="evidence" value="ECO:0007669"/>
    <property type="project" value="UniProtKB-KW"/>
</dbReference>
<protein>
    <submittedName>
        <fullName evidence="7">ELMO/CED-12 family-domain-containing protein</fullName>
    </submittedName>
</protein>
<feature type="region of interest" description="Disordered" evidence="5">
    <location>
        <begin position="589"/>
        <end position="613"/>
    </location>
</feature>
<keyword evidence="1" id="KW-0053">Apoptosis</keyword>
<name>A0A5N5XJ37_9EURO</name>
<dbReference type="Pfam" id="PF16457">
    <property type="entry name" value="PH_12"/>
    <property type="match status" value="1"/>
</dbReference>
<evidence type="ECO:0000256" key="2">
    <source>
        <dbReference type="ARBA" id="ARBA00022907"/>
    </source>
</evidence>
<evidence type="ECO:0000313" key="8">
    <source>
        <dbReference type="Proteomes" id="UP000326565"/>
    </source>
</evidence>